<keyword evidence="5 7" id="KW-0472">Membrane</keyword>
<dbReference type="NCBIfam" id="TIGR00813">
    <property type="entry name" value="sss"/>
    <property type="match status" value="1"/>
</dbReference>
<dbReference type="EMBL" id="JBHSJJ010000013">
    <property type="protein sequence ID" value="MFC4873793.1"/>
    <property type="molecule type" value="Genomic_DNA"/>
</dbReference>
<dbReference type="Proteomes" id="UP001595818">
    <property type="component" value="Unassembled WGS sequence"/>
</dbReference>
<keyword evidence="9" id="KW-1185">Reference proteome</keyword>
<feature type="transmembrane region" description="Helical" evidence="7">
    <location>
        <begin position="191"/>
        <end position="214"/>
    </location>
</feature>
<organism evidence="8 9">
    <name type="scientific">Negadavirga shengliensis</name>
    <dbReference type="NCBI Taxonomy" id="1389218"/>
    <lineage>
        <taxon>Bacteria</taxon>
        <taxon>Pseudomonadati</taxon>
        <taxon>Bacteroidota</taxon>
        <taxon>Cytophagia</taxon>
        <taxon>Cytophagales</taxon>
        <taxon>Cyclobacteriaceae</taxon>
        <taxon>Negadavirga</taxon>
    </lineage>
</organism>
<keyword evidence="3 7" id="KW-0812">Transmembrane</keyword>
<proteinExistence type="inferred from homology"/>
<feature type="transmembrane region" description="Helical" evidence="7">
    <location>
        <begin position="428"/>
        <end position="450"/>
    </location>
</feature>
<dbReference type="Pfam" id="PF00474">
    <property type="entry name" value="SSF"/>
    <property type="match status" value="1"/>
</dbReference>
<feature type="transmembrane region" description="Helical" evidence="7">
    <location>
        <begin position="400"/>
        <end position="421"/>
    </location>
</feature>
<evidence type="ECO:0000256" key="3">
    <source>
        <dbReference type="ARBA" id="ARBA00022692"/>
    </source>
</evidence>
<evidence type="ECO:0000256" key="1">
    <source>
        <dbReference type="ARBA" id="ARBA00004141"/>
    </source>
</evidence>
<dbReference type="PROSITE" id="PS50283">
    <property type="entry name" value="NA_SOLUT_SYMP_3"/>
    <property type="match status" value="1"/>
</dbReference>
<evidence type="ECO:0000313" key="9">
    <source>
        <dbReference type="Proteomes" id="UP001595818"/>
    </source>
</evidence>
<feature type="transmembrane region" description="Helical" evidence="7">
    <location>
        <begin position="127"/>
        <end position="151"/>
    </location>
</feature>
<evidence type="ECO:0000313" key="8">
    <source>
        <dbReference type="EMBL" id="MFC4873793.1"/>
    </source>
</evidence>
<dbReference type="Gene3D" id="1.20.1730.10">
    <property type="entry name" value="Sodium/glucose cotransporter"/>
    <property type="match status" value="1"/>
</dbReference>
<comment type="caution">
    <text evidence="8">The sequence shown here is derived from an EMBL/GenBank/DDBJ whole genome shotgun (WGS) entry which is preliminary data.</text>
</comment>
<accession>A0ABV9T5A0</accession>
<comment type="similarity">
    <text evidence="2 6">Belongs to the sodium:solute symporter (SSF) (TC 2.A.21) family.</text>
</comment>
<dbReference type="PANTHER" id="PTHR11819">
    <property type="entry name" value="SOLUTE CARRIER FAMILY 5"/>
    <property type="match status" value="1"/>
</dbReference>
<feature type="transmembrane region" description="Helical" evidence="7">
    <location>
        <begin position="12"/>
        <end position="29"/>
    </location>
</feature>
<evidence type="ECO:0000256" key="4">
    <source>
        <dbReference type="ARBA" id="ARBA00022989"/>
    </source>
</evidence>
<evidence type="ECO:0000256" key="7">
    <source>
        <dbReference type="SAM" id="Phobius"/>
    </source>
</evidence>
<feature type="transmembrane region" description="Helical" evidence="7">
    <location>
        <begin position="369"/>
        <end position="388"/>
    </location>
</feature>
<feature type="transmembrane region" description="Helical" evidence="7">
    <location>
        <begin position="319"/>
        <end position="348"/>
    </location>
</feature>
<feature type="transmembrane region" description="Helical" evidence="7">
    <location>
        <begin position="509"/>
        <end position="525"/>
    </location>
</feature>
<feature type="transmembrane region" description="Helical" evidence="7">
    <location>
        <begin position="41"/>
        <end position="60"/>
    </location>
</feature>
<dbReference type="PANTHER" id="PTHR11819:SF195">
    <property type="entry name" value="SODIUM_GLUCOSE COTRANSPORTER 4"/>
    <property type="match status" value="1"/>
</dbReference>
<dbReference type="RefSeq" id="WP_377067008.1">
    <property type="nucleotide sequence ID" value="NZ_JBHSJJ010000013.1"/>
</dbReference>
<dbReference type="CDD" id="cd10329">
    <property type="entry name" value="SLC5sbd_SGLT1-like"/>
    <property type="match status" value="1"/>
</dbReference>
<comment type="subcellular location">
    <subcellularLocation>
        <location evidence="1">Membrane</location>
        <topology evidence="1">Multi-pass membrane protein</topology>
    </subcellularLocation>
</comment>
<reference evidence="9" key="1">
    <citation type="journal article" date="2019" name="Int. J. Syst. Evol. Microbiol.">
        <title>The Global Catalogue of Microorganisms (GCM) 10K type strain sequencing project: providing services to taxonomists for standard genome sequencing and annotation.</title>
        <authorList>
            <consortium name="The Broad Institute Genomics Platform"/>
            <consortium name="The Broad Institute Genome Sequencing Center for Infectious Disease"/>
            <person name="Wu L."/>
            <person name="Ma J."/>
        </authorList>
    </citation>
    <scope>NUCLEOTIDE SEQUENCE [LARGE SCALE GENOMIC DNA]</scope>
    <source>
        <strain evidence="9">CGMCC 4.7466</strain>
    </source>
</reference>
<evidence type="ECO:0000256" key="6">
    <source>
        <dbReference type="RuleBase" id="RU362091"/>
    </source>
</evidence>
<keyword evidence="4 7" id="KW-1133">Transmembrane helix</keyword>
<protein>
    <submittedName>
        <fullName evidence="8">Sodium:solute symporter</fullName>
    </submittedName>
</protein>
<dbReference type="InterPro" id="IPR001734">
    <property type="entry name" value="Na/solute_symporter"/>
</dbReference>
<evidence type="ECO:0000256" key="5">
    <source>
        <dbReference type="ARBA" id="ARBA00023136"/>
    </source>
</evidence>
<dbReference type="InterPro" id="IPR038377">
    <property type="entry name" value="Na/Glc_symporter_sf"/>
</dbReference>
<feature type="transmembrane region" description="Helical" evidence="7">
    <location>
        <begin position="462"/>
        <end position="483"/>
    </location>
</feature>
<gene>
    <name evidence="8" type="ORF">ACFPFU_18970</name>
</gene>
<feature type="transmembrane region" description="Helical" evidence="7">
    <location>
        <begin position="84"/>
        <end position="106"/>
    </location>
</feature>
<sequence length="529" mass="58071">MEIYETLQAWDFVVVGIYLIVLIGIGYWASFKKKRKAGENLFLAGNSLGWPSIGLTMWGTNVGPSMLLASASIGYTTGVVAGNFAWYAFIFILLLAVVFAPRYLGAKVQTLPEFMGKRFGDRTRNTLAWYTIVTILISWLSLTMFAGGILIQQILGLPMWLSVILLIIIAAFFTIAGGLKAIAYTNVFQMILLIVVSLVLAVTGLNRVGGIPPMLAQTPAEYWNLFLPLDDANYPWIAILLGYPVMGVWFWCTDQSMVQSVLGAKNLKQGQLGANFTGWLKILDVPLFIIPGVLCFILFPELENPDHAYMTMVTHLFPVGMTGLVMAVLIAALVSTIDSALNALSTVFTIDIYVKKFRPEASQKQVVRVGRIVTVAGAVLAIFITLAIDSIRGLNLFDVFQSVLGFIAPPMSVVFLFGVLWKKASSRAANIILTYGTALSLGTGIMYLWVLPNEVYGFWPHFLLLSFYLFVALSGILVGVSFVDHKKGEGSKSVLDFGILPPVSRQVKYLWGVLVVVMVVLYLVFNGHG</sequence>
<name>A0ABV9T5A0_9BACT</name>
<feature type="transmembrane region" description="Helical" evidence="7">
    <location>
        <begin position="157"/>
        <end position="179"/>
    </location>
</feature>
<feature type="transmembrane region" description="Helical" evidence="7">
    <location>
        <begin position="234"/>
        <end position="252"/>
    </location>
</feature>
<evidence type="ECO:0000256" key="2">
    <source>
        <dbReference type="ARBA" id="ARBA00006434"/>
    </source>
</evidence>
<feature type="transmembrane region" description="Helical" evidence="7">
    <location>
        <begin position="272"/>
        <end position="299"/>
    </location>
</feature>